<organism evidence="6 7">
    <name type="scientific">Naasia aerilata</name>
    <dbReference type="NCBI Taxonomy" id="1162966"/>
    <lineage>
        <taxon>Bacteria</taxon>
        <taxon>Bacillati</taxon>
        <taxon>Actinomycetota</taxon>
        <taxon>Actinomycetes</taxon>
        <taxon>Micrococcales</taxon>
        <taxon>Microbacteriaceae</taxon>
        <taxon>Naasia</taxon>
    </lineage>
</organism>
<name>A0ABM8GAC9_9MICO</name>
<evidence type="ECO:0000313" key="6">
    <source>
        <dbReference type="EMBL" id="BDZ45160.1"/>
    </source>
</evidence>
<keyword evidence="3" id="KW-0276">Fatty acid metabolism</keyword>
<dbReference type="PANTHER" id="PTHR43859:SF4">
    <property type="entry name" value="BUTANOATE--COA LIGASE AAE1-RELATED"/>
    <property type="match status" value="1"/>
</dbReference>
<proteinExistence type="inferred from homology"/>
<dbReference type="InterPro" id="IPR045851">
    <property type="entry name" value="AMP-bd_C_sf"/>
</dbReference>
<dbReference type="SUPFAM" id="SSF56801">
    <property type="entry name" value="Acetyl-CoA synthetase-like"/>
    <property type="match status" value="1"/>
</dbReference>
<protein>
    <recommendedName>
        <fullName evidence="5">AMP-binding enzyme C-terminal domain-containing protein</fullName>
    </recommendedName>
</protein>
<dbReference type="Pfam" id="PF13193">
    <property type="entry name" value="AMP-binding_C"/>
    <property type="match status" value="1"/>
</dbReference>
<evidence type="ECO:0000256" key="4">
    <source>
        <dbReference type="ARBA" id="ARBA00023098"/>
    </source>
</evidence>
<evidence type="ECO:0000256" key="3">
    <source>
        <dbReference type="ARBA" id="ARBA00022832"/>
    </source>
</evidence>
<feature type="domain" description="AMP-binding enzyme C-terminal" evidence="5">
    <location>
        <begin position="2"/>
        <end position="52"/>
    </location>
</feature>
<keyword evidence="2" id="KW-0436">Ligase</keyword>
<gene>
    <name evidence="6" type="ORF">GCM10025866_10690</name>
</gene>
<evidence type="ECO:0000256" key="2">
    <source>
        <dbReference type="ARBA" id="ARBA00022598"/>
    </source>
</evidence>
<evidence type="ECO:0000259" key="5">
    <source>
        <dbReference type="Pfam" id="PF13193"/>
    </source>
</evidence>
<dbReference type="EMBL" id="AP027731">
    <property type="protein sequence ID" value="BDZ45160.1"/>
    <property type="molecule type" value="Genomic_DNA"/>
</dbReference>
<dbReference type="PANTHER" id="PTHR43859">
    <property type="entry name" value="ACYL-ACTIVATING ENZYME"/>
    <property type="match status" value="1"/>
</dbReference>
<keyword evidence="7" id="KW-1185">Reference proteome</keyword>
<dbReference type="Gene3D" id="3.30.300.30">
    <property type="match status" value="1"/>
</dbReference>
<accession>A0ABM8GAC9</accession>
<dbReference type="Proteomes" id="UP001321498">
    <property type="component" value="Chromosome"/>
</dbReference>
<comment type="similarity">
    <text evidence="1">Belongs to the ATP-dependent AMP-binding enzyme family.</text>
</comment>
<reference evidence="7" key="1">
    <citation type="journal article" date="2019" name="Int. J. Syst. Evol. Microbiol.">
        <title>The Global Catalogue of Microorganisms (GCM) 10K type strain sequencing project: providing services to taxonomists for standard genome sequencing and annotation.</title>
        <authorList>
            <consortium name="The Broad Institute Genomics Platform"/>
            <consortium name="The Broad Institute Genome Sequencing Center for Infectious Disease"/>
            <person name="Wu L."/>
            <person name="Ma J."/>
        </authorList>
    </citation>
    <scope>NUCLEOTIDE SEQUENCE [LARGE SCALE GENOMIC DNA]</scope>
    <source>
        <strain evidence="7">NBRC 108725</strain>
    </source>
</reference>
<evidence type="ECO:0000313" key="7">
    <source>
        <dbReference type="Proteomes" id="UP001321498"/>
    </source>
</evidence>
<dbReference type="InterPro" id="IPR025110">
    <property type="entry name" value="AMP-bd_C"/>
</dbReference>
<evidence type="ECO:0000256" key="1">
    <source>
        <dbReference type="ARBA" id="ARBA00006432"/>
    </source>
</evidence>
<sequence length="68" mass="7799">MGEVPHAVVTLKPGTTLDPEDMVARLSTRLARYKVPRTLEVVDELPRTASGKVQKHLLRRRYDEETRD</sequence>
<keyword evidence="4" id="KW-0443">Lipid metabolism</keyword>